<dbReference type="Proteomes" id="UP000192527">
    <property type="component" value="Chromosome"/>
</dbReference>
<dbReference type="OrthoDB" id="9814238at2"/>
<dbReference type="KEGG" id="hmn:HM131_14140"/>
<feature type="transmembrane region" description="Helical" evidence="3">
    <location>
        <begin position="212"/>
        <end position="232"/>
    </location>
</feature>
<feature type="transmembrane region" description="Helical" evidence="3">
    <location>
        <begin position="33"/>
        <end position="54"/>
    </location>
</feature>
<dbReference type="GO" id="GO:0016020">
    <property type="term" value="C:membrane"/>
    <property type="evidence" value="ECO:0007669"/>
    <property type="project" value="InterPro"/>
</dbReference>
<evidence type="ECO:0000256" key="3">
    <source>
        <dbReference type="SAM" id="Phobius"/>
    </source>
</evidence>
<dbReference type="EMBL" id="CP020772">
    <property type="protein sequence ID" value="ARI77918.1"/>
    <property type="molecule type" value="Genomic_DNA"/>
</dbReference>
<accession>A0A1W5ZX82</accession>
<dbReference type="InterPro" id="IPR000620">
    <property type="entry name" value="EamA_dom"/>
</dbReference>
<dbReference type="PANTHER" id="PTHR22911">
    <property type="entry name" value="ACYL-MALONYL CONDENSING ENZYME-RELATED"/>
    <property type="match status" value="1"/>
</dbReference>
<organism evidence="5 6">
    <name type="scientific">Halobacillus mangrovi</name>
    <dbReference type="NCBI Taxonomy" id="402384"/>
    <lineage>
        <taxon>Bacteria</taxon>
        <taxon>Bacillati</taxon>
        <taxon>Bacillota</taxon>
        <taxon>Bacilli</taxon>
        <taxon>Bacillales</taxon>
        <taxon>Bacillaceae</taxon>
        <taxon>Halobacillus</taxon>
    </lineage>
</organism>
<dbReference type="RefSeq" id="WP_085030379.1">
    <property type="nucleotide sequence ID" value="NZ_CP020772.1"/>
</dbReference>
<feature type="transmembrane region" description="Helical" evidence="3">
    <location>
        <begin position="267"/>
        <end position="285"/>
    </location>
</feature>
<reference evidence="5 6" key="1">
    <citation type="submission" date="2017-04" db="EMBL/GenBank/DDBJ databases">
        <title>The whole genome sequencing and assembly of Halobacillus mangrovi strain.</title>
        <authorList>
            <person name="Lee S.-J."/>
            <person name="Park M.-K."/>
            <person name="Kim J.-Y."/>
            <person name="Lee Y.-J."/>
            <person name="Yi H."/>
            <person name="Bahn Y.-S."/>
            <person name="Kim J.F."/>
            <person name="Lee D.-W."/>
        </authorList>
    </citation>
    <scope>NUCLEOTIDE SEQUENCE [LARGE SCALE GENOMIC DNA]</scope>
    <source>
        <strain evidence="5 6">KTB 131</strain>
    </source>
</reference>
<sequence length="307" mass="33392">MRSVGISLVILAAIFWGISGGIANILMNKGWDPIVISLYRGTVGFVCFFAWFLLRFKQNWTSSTRLYIWSLLAGIGVAGNFTFYFLTIQASSVAIAATLMYTAPVFVLVISFLLRIEPSTWFKWGCISGVLMGIIMLTGAYNTHSISVGFIGVSFGLAAGLSYALFIFGFKHASSIGKPQTTLTIAFFSFCLILSLVADIDEAASVVTSNDIGWFLLLGILGAGVSFIFYVIGIQWTAPTTASMVAMVEPVTASLFGFLLIGDHLSIIQLLGMVLILVTVIVLSVKKPPHPQYGQEPLHFCEHENRN</sequence>
<feature type="transmembrane region" description="Helical" evidence="3">
    <location>
        <begin position="121"/>
        <end position="141"/>
    </location>
</feature>
<feature type="domain" description="EamA" evidence="4">
    <location>
        <begin position="5"/>
        <end position="138"/>
    </location>
</feature>
<gene>
    <name evidence="5" type="ORF">HM131_14140</name>
</gene>
<evidence type="ECO:0000313" key="6">
    <source>
        <dbReference type="Proteomes" id="UP000192527"/>
    </source>
</evidence>
<evidence type="ECO:0000256" key="2">
    <source>
        <dbReference type="ARBA" id="ARBA00007362"/>
    </source>
</evidence>
<keyword evidence="6" id="KW-1185">Reference proteome</keyword>
<evidence type="ECO:0000313" key="5">
    <source>
        <dbReference type="EMBL" id="ARI77918.1"/>
    </source>
</evidence>
<proteinExistence type="inferred from homology"/>
<protein>
    <submittedName>
        <fullName evidence="5">EamA family transporter</fullName>
    </submittedName>
</protein>
<dbReference type="AlphaFoldDB" id="A0A1W5ZX82"/>
<dbReference type="InterPro" id="IPR037185">
    <property type="entry name" value="EmrE-like"/>
</dbReference>
<evidence type="ECO:0000259" key="4">
    <source>
        <dbReference type="Pfam" id="PF00892"/>
    </source>
</evidence>
<comment type="similarity">
    <text evidence="2">Belongs to the EamA transporter family.</text>
</comment>
<keyword evidence="3" id="KW-1133">Transmembrane helix</keyword>
<feature type="transmembrane region" description="Helical" evidence="3">
    <location>
        <begin position="182"/>
        <end position="200"/>
    </location>
</feature>
<comment type="subcellular location">
    <subcellularLocation>
        <location evidence="1">Endomembrane system</location>
        <topology evidence="1">Multi-pass membrane protein</topology>
    </subcellularLocation>
</comment>
<feature type="domain" description="EamA" evidence="4">
    <location>
        <begin position="151"/>
        <end position="284"/>
    </location>
</feature>
<feature type="transmembrane region" description="Helical" evidence="3">
    <location>
        <begin position="92"/>
        <end position="114"/>
    </location>
</feature>
<keyword evidence="3" id="KW-0812">Transmembrane</keyword>
<dbReference type="SUPFAM" id="SSF103481">
    <property type="entry name" value="Multidrug resistance efflux transporter EmrE"/>
    <property type="match status" value="2"/>
</dbReference>
<feature type="transmembrane region" description="Helical" evidence="3">
    <location>
        <begin position="147"/>
        <end position="170"/>
    </location>
</feature>
<evidence type="ECO:0000256" key="1">
    <source>
        <dbReference type="ARBA" id="ARBA00004127"/>
    </source>
</evidence>
<feature type="transmembrane region" description="Helical" evidence="3">
    <location>
        <begin position="244"/>
        <end position="261"/>
    </location>
</feature>
<dbReference type="Pfam" id="PF00892">
    <property type="entry name" value="EamA"/>
    <property type="match status" value="2"/>
</dbReference>
<keyword evidence="3" id="KW-0472">Membrane</keyword>
<name>A0A1W5ZX82_9BACI</name>
<feature type="transmembrane region" description="Helical" evidence="3">
    <location>
        <begin position="66"/>
        <end position="86"/>
    </location>
</feature>